<evidence type="ECO:0000313" key="2">
    <source>
        <dbReference type="EMBL" id="KAK8934448.1"/>
    </source>
</evidence>
<accession>A0AAP0BA49</accession>
<evidence type="ECO:0000256" key="1">
    <source>
        <dbReference type="SAM" id="Coils"/>
    </source>
</evidence>
<dbReference type="AlphaFoldDB" id="A0AAP0BA49"/>
<reference evidence="2 3" key="1">
    <citation type="journal article" date="2022" name="Nat. Plants">
        <title>Genomes of leafy and leafless Platanthera orchids illuminate the evolution of mycoheterotrophy.</title>
        <authorList>
            <person name="Li M.H."/>
            <person name="Liu K.W."/>
            <person name="Li Z."/>
            <person name="Lu H.C."/>
            <person name="Ye Q.L."/>
            <person name="Zhang D."/>
            <person name="Wang J.Y."/>
            <person name="Li Y.F."/>
            <person name="Zhong Z.M."/>
            <person name="Liu X."/>
            <person name="Yu X."/>
            <person name="Liu D.K."/>
            <person name="Tu X.D."/>
            <person name="Liu B."/>
            <person name="Hao Y."/>
            <person name="Liao X.Y."/>
            <person name="Jiang Y.T."/>
            <person name="Sun W.H."/>
            <person name="Chen J."/>
            <person name="Chen Y.Q."/>
            <person name="Ai Y."/>
            <person name="Zhai J.W."/>
            <person name="Wu S.S."/>
            <person name="Zhou Z."/>
            <person name="Hsiao Y.Y."/>
            <person name="Wu W.L."/>
            <person name="Chen Y.Y."/>
            <person name="Lin Y.F."/>
            <person name="Hsu J.L."/>
            <person name="Li C.Y."/>
            <person name="Wang Z.W."/>
            <person name="Zhao X."/>
            <person name="Zhong W.Y."/>
            <person name="Ma X.K."/>
            <person name="Ma L."/>
            <person name="Huang J."/>
            <person name="Chen G.Z."/>
            <person name="Huang M.Z."/>
            <person name="Huang L."/>
            <person name="Peng D.H."/>
            <person name="Luo Y.B."/>
            <person name="Zou S.Q."/>
            <person name="Chen S.P."/>
            <person name="Lan S."/>
            <person name="Tsai W.C."/>
            <person name="Van de Peer Y."/>
            <person name="Liu Z.J."/>
        </authorList>
    </citation>
    <scope>NUCLEOTIDE SEQUENCE [LARGE SCALE GENOMIC DNA]</scope>
    <source>
        <strain evidence="2">Lor287</strain>
    </source>
</reference>
<keyword evidence="1" id="KW-0175">Coiled coil</keyword>
<feature type="coiled-coil region" evidence="1">
    <location>
        <begin position="30"/>
        <end position="110"/>
    </location>
</feature>
<dbReference type="PANTHER" id="PTHR34283:SF1">
    <property type="entry name" value="PROTEIN RESPONSE TO LOW SULFUR 1"/>
    <property type="match status" value="1"/>
</dbReference>
<sequence>MAPAIGISISDHLTGKPGLGLRRTGAAADAEELKWRNLELEREVRERREREEEMGRELERTKGMLKSVEEAEERLCAQLGELEAEAIAQARVYNRRIKALSDRLAEAQRIIAAGVAGLKVQ</sequence>
<dbReference type="Proteomes" id="UP001418222">
    <property type="component" value="Unassembled WGS sequence"/>
</dbReference>
<gene>
    <name evidence="2" type="ORF">KSP39_PZI014815</name>
</gene>
<proteinExistence type="predicted"/>
<dbReference type="GO" id="GO:0098869">
    <property type="term" value="P:cellular oxidant detoxification"/>
    <property type="evidence" value="ECO:0007669"/>
    <property type="project" value="InterPro"/>
</dbReference>
<organism evidence="2 3">
    <name type="scientific">Platanthera zijinensis</name>
    <dbReference type="NCBI Taxonomy" id="2320716"/>
    <lineage>
        <taxon>Eukaryota</taxon>
        <taxon>Viridiplantae</taxon>
        <taxon>Streptophyta</taxon>
        <taxon>Embryophyta</taxon>
        <taxon>Tracheophyta</taxon>
        <taxon>Spermatophyta</taxon>
        <taxon>Magnoliopsida</taxon>
        <taxon>Liliopsida</taxon>
        <taxon>Asparagales</taxon>
        <taxon>Orchidaceae</taxon>
        <taxon>Orchidoideae</taxon>
        <taxon>Orchideae</taxon>
        <taxon>Orchidinae</taxon>
        <taxon>Platanthera</taxon>
    </lineage>
</organism>
<comment type="caution">
    <text evidence="2">The sequence shown here is derived from an EMBL/GenBank/DDBJ whole genome shotgun (WGS) entry which is preliminary data.</text>
</comment>
<protein>
    <submittedName>
        <fullName evidence="2">Uncharacterized protein</fullName>
    </submittedName>
</protein>
<keyword evidence="3" id="KW-1185">Reference proteome</keyword>
<dbReference type="InterPro" id="IPR039282">
    <property type="entry name" value="LSU"/>
</dbReference>
<name>A0AAP0BA49_9ASPA</name>
<dbReference type="EMBL" id="JBBWWQ010000012">
    <property type="protein sequence ID" value="KAK8934448.1"/>
    <property type="molecule type" value="Genomic_DNA"/>
</dbReference>
<evidence type="ECO:0000313" key="3">
    <source>
        <dbReference type="Proteomes" id="UP001418222"/>
    </source>
</evidence>
<dbReference type="PANTHER" id="PTHR34283">
    <property type="entry name" value="PROTEIN RESPONSE TO LOW SULFUR 1"/>
    <property type="match status" value="1"/>
</dbReference>